<evidence type="ECO:0000313" key="1">
    <source>
        <dbReference type="EMBL" id="AUS06364.1"/>
    </source>
</evidence>
<dbReference type="KEGG" id="taj:C1A40_13325"/>
<dbReference type="AlphaFoldDB" id="A0A2I7SKI9"/>
<proteinExistence type="predicted"/>
<organism evidence="1 2">
    <name type="scientific">Pseudotamlana carrageenivorans</name>
    <dbReference type="NCBI Taxonomy" id="2069432"/>
    <lineage>
        <taxon>Bacteria</taxon>
        <taxon>Pseudomonadati</taxon>
        <taxon>Bacteroidota</taxon>
        <taxon>Flavobacteriia</taxon>
        <taxon>Flavobacteriales</taxon>
        <taxon>Flavobacteriaceae</taxon>
        <taxon>Pseudotamlana</taxon>
    </lineage>
</organism>
<name>A0A2I7SKI9_9FLAO</name>
<dbReference type="EMBL" id="CP025938">
    <property type="protein sequence ID" value="AUS06364.1"/>
    <property type="molecule type" value="Genomic_DNA"/>
</dbReference>
<protein>
    <submittedName>
        <fullName evidence="1">Uncharacterized protein</fullName>
    </submittedName>
</protein>
<reference evidence="2" key="1">
    <citation type="submission" date="2018-01" db="EMBL/GenBank/DDBJ databases">
        <title>Complete genome of Tamlana sp. UJ94.</title>
        <authorList>
            <person name="Jung J."/>
            <person name="Chung D."/>
            <person name="Bae S.S."/>
            <person name="Baek K."/>
        </authorList>
    </citation>
    <scope>NUCLEOTIDE SEQUENCE [LARGE SCALE GENOMIC DNA]</scope>
    <source>
        <strain evidence="2">UJ94</strain>
    </source>
</reference>
<evidence type="ECO:0000313" key="2">
    <source>
        <dbReference type="Proteomes" id="UP000236592"/>
    </source>
</evidence>
<sequence length="59" mass="6816">MRSIKKANTKAFLANSVFYRTTIEILILFNEKYLLSFLLIKVLGLNLEHIFKLKGQSGK</sequence>
<gene>
    <name evidence="1" type="ORF">C1A40_13325</name>
</gene>
<accession>A0A2I7SKI9</accession>
<dbReference type="Proteomes" id="UP000236592">
    <property type="component" value="Chromosome"/>
</dbReference>
<keyword evidence="2" id="KW-1185">Reference proteome</keyword>